<accession>A0A6A4RTE8</accession>
<evidence type="ECO:0000313" key="2">
    <source>
        <dbReference type="EMBL" id="KAF0022282.1"/>
    </source>
</evidence>
<reference evidence="2 3" key="1">
    <citation type="submission" date="2019-06" db="EMBL/GenBank/DDBJ databases">
        <title>Draft genomes of female and male turbot (Scophthalmus maximus).</title>
        <authorList>
            <person name="Xu H."/>
            <person name="Xu X.-W."/>
            <person name="Shao C."/>
            <person name="Chen S."/>
        </authorList>
    </citation>
    <scope>NUCLEOTIDE SEQUENCE [LARGE SCALE GENOMIC DNA]</scope>
    <source>
        <strain evidence="2">Ysfricsl-2016a</strain>
        <tissue evidence="2">Blood</tissue>
    </source>
</reference>
<organism evidence="2 3">
    <name type="scientific">Scophthalmus maximus</name>
    <name type="common">Turbot</name>
    <name type="synonym">Psetta maxima</name>
    <dbReference type="NCBI Taxonomy" id="52904"/>
    <lineage>
        <taxon>Eukaryota</taxon>
        <taxon>Metazoa</taxon>
        <taxon>Chordata</taxon>
        <taxon>Craniata</taxon>
        <taxon>Vertebrata</taxon>
        <taxon>Euteleostomi</taxon>
        <taxon>Actinopterygii</taxon>
        <taxon>Neopterygii</taxon>
        <taxon>Teleostei</taxon>
        <taxon>Neoteleostei</taxon>
        <taxon>Acanthomorphata</taxon>
        <taxon>Carangaria</taxon>
        <taxon>Pleuronectiformes</taxon>
        <taxon>Pleuronectoidei</taxon>
        <taxon>Scophthalmidae</taxon>
        <taxon>Scophthalmus</taxon>
    </lineage>
</organism>
<dbReference type="AlphaFoldDB" id="A0A6A4RTE8"/>
<feature type="compositionally biased region" description="Basic and acidic residues" evidence="1">
    <location>
        <begin position="48"/>
        <end position="57"/>
    </location>
</feature>
<feature type="region of interest" description="Disordered" evidence="1">
    <location>
        <begin position="36"/>
        <end position="83"/>
    </location>
</feature>
<evidence type="ECO:0000313" key="3">
    <source>
        <dbReference type="Proteomes" id="UP000438429"/>
    </source>
</evidence>
<protein>
    <submittedName>
        <fullName evidence="2">Uncharacterized protein</fullName>
    </submittedName>
</protein>
<gene>
    <name evidence="2" type="ORF">F2P81_025458</name>
</gene>
<dbReference type="EMBL" id="VEVO01000035">
    <property type="protein sequence ID" value="KAF0022282.1"/>
    <property type="molecule type" value="Genomic_DNA"/>
</dbReference>
<proteinExistence type="predicted"/>
<comment type="caution">
    <text evidence="2">The sequence shown here is derived from an EMBL/GenBank/DDBJ whole genome shotgun (WGS) entry which is preliminary data.</text>
</comment>
<evidence type="ECO:0000256" key="1">
    <source>
        <dbReference type="SAM" id="MobiDB-lite"/>
    </source>
</evidence>
<name>A0A6A4RTE8_SCOMX</name>
<dbReference type="Proteomes" id="UP000438429">
    <property type="component" value="Unassembled WGS sequence"/>
</dbReference>
<sequence length="140" mass="15516">MFKHAKDIASMIYSDRKQHGTDQFDVSTCFSAWQEPVGQANNPVGKPESPDPNRTEGDPEEGQTSQHSAPHLPPGLFAAGMNYDKPLSQTNKALSFSSGHFSSVHDTTLSFILLLTTHLTDDQDCSFAVREMRTFIVFIQ</sequence>